<dbReference type="InterPro" id="IPR001594">
    <property type="entry name" value="Palmitoyltrfase_DHHC"/>
</dbReference>
<comment type="similarity">
    <text evidence="7">Belongs to the DHHC palmitoyltransferase family.</text>
</comment>
<keyword evidence="3 7" id="KW-0812">Transmembrane</keyword>
<name>A0A8W8K7G6_MAGGI</name>
<evidence type="ECO:0000256" key="3">
    <source>
        <dbReference type="ARBA" id="ARBA00022692"/>
    </source>
</evidence>
<evidence type="ECO:0000313" key="10">
    <source>
        <dbReference type="EnsemblMetazoa" id="G22784.1:cds"/>
    </source>
</evidence>
<dbReference type="Pfam" id="PF01529">
    <property type="entry name" value="DHHC"/>
    <property type="match status" value="1"/>
</dbReference>
<dbReference type="InterPro" id="IPR039859">
    <property type="entry name" value="PFA4/ZDH16/20/ERF2-like"/>
</dbReference>
<evidence type="ECO:0000259" key="9">
    <source>
        <dbReference type="Pfam" id="PF01529"/>
    </source>
</evidence>
<feature type="domain" description="Palmitoyltransferase DHHC" evidence="9">
    <location>
        <begin position="106"/>
        <end position="257"/>
    </location>
</feature>
<dbReference type="EnsemblMetazoa" id="G22784.1">
    <property type="protein sequence ID" value="G22784.1:cds"/>
    <property type="gene ID" value="G22784"/>
</dbReference>
<dbReference type="PROSITE" id="PS50216">
    <property type="entry name" value="DHHC"/>
    <property type="match status" value="1"/>
</dbReference>
<evidence type="ECO:0000256" key="1">
    <source>
        <dbReference type="ARBA" id="ARBA00004141"/>
    </source>
</evidence>
<feature type="transmembrane region" description="Helical" evidence="7">
    <location>
        <begin position="152"/>
        <end position="179"/>
    </location>
</feature>
<dbReference type="GO" id="GO:0019706">
    <property type="term" value="F:protein-cysteine S-palmitoyltransferase activity"/>
    <property type="evidence" value="ECO:0007669"/>
    <property type="project" value="UniProtKB-EC"/>
</dbReference>
<evidence type="ECO:0000256" key="7">
    <source>
        <dbReference type="RuleBase" id="RU079119"/>
    </source>
</evidence>
<feature type="region of interest" description="Disordered" evidence="8">
    <location>
        <begin position="263"/>
        <end position="388"/>
    </location>
</feature>
<feature type="compositionally biased region" description="Polar residues" evidence="8">
    <location>
        <begin position="449"/>
        <end position="464"/>
    </location>
</feature>
<feature type="compositionally biased region" description="Basic and acidic residues" evidence="8">
    <location>
        <begin position="424"/>
        <end position="433"/>
    </location>
</feature>
<organism evidence="10 11">
    <name type="scientific">Magallana gigas</name>
    <name type="common">Pacific oyster</name>
    <name type="synonym">Crassostrea gigas</name>
    <dbReference type="NCBI Taxonomy" id="29159"/>
    <lineage>
        <taxon>Eukaryota</taxon>
        <taxon>Metazoa</taxon>
        <taxon>Spiralia</taxon>
        <taxon>Lophotrochozoa</taxon>
        <taxon>Mollusca</taxon>
        <taxon>Bivalvia</taxon>
        <taxon>Autobranchia</taxon>
        <taxon>Pteriomorphia</taxon>
        <taxon>Ostreida</taxon>
        <taxon>Ostreoidea</taxon>
        <taxon>Ostreidae</taxon>
        <taxon>Magallana</taxon>
    </lineage>
</organism>
<dbReference type="PANTHER" id="PTHR22883:SF203">
    <property type="entry name" value="PALMITOYLTRANSFERASE"/>
    <property type="match status" value="1"/>
</dbReference>
<evidence type="ECO:0000313" key="11">
    <source>
        <dbReference type="Proteomes" id="UP000005408"/>
    </source>
</evidence>
<dbReference type="GO" id="GO:0006612">
    <property type="term" value="P:protein targeting to membrane"/>
    <property type="evidence" value="ECO:0007669"/>
    <property type="project" value="TreeGrafter"/>
</dbReference>
<reference evidence="10" key="1">
    <citation type="submission" date="2022-08" db="UniProtKB">
        <authorList>
            <consortium name="EnsemblMetazoa"/>
        </authorList>
    </citation>
    <scope>IDENTIFICATION</scope>
    <source>
        <strain evidence="10">05x7-T-G4-1.051#20</strain>
    </source>
</reference>
<dbReference type="GO" id="GO:0005794">
    <property type="term" value="C:Golgi apparatus"/>
    <property type="evidence" value="ECO:0007669"/>
    <property type="project" value="TreeGrafter"/>
</dbReference>
<dbReference type="GO" id="GO:0016020">
    <property type="term" value="C:membrane"/>
    <property type="evidence" value="ECO:0007669"/>
    <property type="project" value="UniProtKB-SubCell"/>
</dbReference>
<comment type="subcellular location">
    <subcellularLocation>
        <location evidence="1">Membrane</location>
        <topology evidence="1">Multi-pass membrane protein</topology>
    </subcellularLocation>
</comment>
<evidence type="ECO:0000256" key="6">
    <source>
        <dbReference type="ARBA" id="ARBA00023315"/>
    </source>
</evidence>
<dbReference type="OMA" id="IPKRKWP"/>
<accession>A0A8W8K7G6</accession>
<dbReference type="OrthoDB" id="9909019at2759"/>
<dbReference type="Proteomes" id="UP000005408">
    <property type="component" value="Unassembled WGS sequence"/>
</dbReference>
<dbReference type="PANTHER" id="PTHR22883">
    <property type="entry name" value="ZINC FINGER DHHC DOMAIN CONTAINING PROTEIN"/>
    <property type="match status" value="1"/>
</dbReference>
<keyword evidence="6 7" id="KW-0012">Acyltransferase</keyword>
<comment type="catalytic activity">
    <reaction evidence="7">
        <text>L-cysteinyl-[protein] + hexadecanoyl-CoA = S-hexadecanoyl-L-cysteinyl-[protein] + CoA</text>
        <dbReference type="Rhea" id="RHEA:36683"/>
        <dbReference type="Rhea" id="RHEA-COMP:10131"/>
        <dbReference type="Rhea" id="RHEA-COMP:11032"/>
        <dbReference type="ChEBI" id="CHEBI:29950"/>
        <dbReference type="ChEBI" id="CHEBI:57287"/>
        <dbReference type="ChEBI" id="CHEBI:57379"/>
        <dbReference type="ChEBI" id="CHEBI:74151"/>
        <dbReference type="EC" id="2.3.1.225"/>
    </reaction>
</comment>
<sequence length="588" mass="66670">MSRELFRTQYRQISRKNGWTCPPHPLQGVAWFFILYFSFINFTTLVPHLHSDVQIPAYIITALALISHVFTHIVASTINPADPAVLKGNPKRKPFDRRKHPHVIDDNLHCYICETDVASKSKHCSACNKCVMEFDHHCKWLNNCVGGKNYRWFLAVLVTGMLGVLSVLLLALVEFVAYYSDQTDGEILKPYNDFIANMTDTSEFKICYAVVPDEGFLGLVGVTAIFLLLSLGLLIHLFAFHCYLMYNQMTTYEYIVQQRDREENDYGTDVPPSSQREKKKSKTKNRIEPSNAREGKDKIRSSSSDMNDNSGLQYQKMLEEAERQRTDGETPPPLTSPIHNNNIVFDKYSRVDDSDGSNTVKKLRRKKRKSLRAHMSQGGDGDFQDTDNKIATIDNPSLYYSKSVNAPLDGSLRKQSQRMMPSVHENKSYHSDTDDSQNEAPSKNVIKGGNTQDTSPDSGINSQDSIRKSKRLRRKKPRKPRQMDVEEENEDLNSTTIFTVNGTAKFNRDGSLNYGDGFRELPLTPVQLRKNKNLGENRPSEVPKLDLGALRGSHESISYQPVSSLRSSDTYRAVLGGIPERSSYDTEV</sequence>
<evidence type="ECO:0000256" key="4">
    <source>
        <dbReference type="ARBA" id="ARBA00022989"/>
    </source>
</evidence>
<feature type="compositionally biased region" description="Basic residues" evidence="8">
    <location>
        <begin position="361"/>
        <end position="372"/>
    </location>
</feature>
<feature type="transmembrane region" description="Helical" evidence="7">
    <location>
        <begin position="55"/>
        <end position="75"/>
    </location>
</feature>
<keyword evidence="2 7" id="KW-0808">Transferase</keyword>
<feature type="compositionally biased region" description="Basic and acidic residues" evidence="8">
    <location>
        <begin position="285"/>
        <end position="300"/>
    </location>
</feature>
<proteinExistence type="inferred from homology"/>
<evidence type="ECO:0000256" key="2">
    <source>
        <dbReference type="ARBA" id="ARBA00022679"/>
    </source>
</evidence>
<feature type="compositionally biased region" description="Basic residues" evidence="8">
    <location>
        <begin position="468"/>
        <end position="480"/>
    </location>
</feature>
<protein>
    <recommendedName>
        <fullName evidence="7">Palmitoyltransferase</fullName>
        <ecNumber evidence="7">2.3.1.225</ecNumber>
    </recommendedName>
</protein>
<dbReference type="AlphaFoldDB" id="A0A8W8K7G6"/>
<feature type="transmembrane region" description="Helical" evidence="7">
    <location>
        <begin position="29"/>
        <end position="49"/>
    </location>
</feature>
<feature type="transmembrane region" description="Helical" evidence="7">
    <location>
        <begin position="216"/>
        <end position="240"/>
    </location>
</feature>
<feature type="region of interest" description="Disordered" evidence="8">
    <location>
        <begin position="412"/>
        <end position="491"/>
    </location>
</feature>
<keyword evidence="4 7" id="KW-1133">Transmembrane helix</keyword>
<dbReference type="GO" id="GO:0005783">
    <property type="term" value="C:endoplasmic reticulum"/>
    <property type="evidence" value="ECO:0007669"/>
    <property type="project" value="TreeGrafter"/>
</dbReference>
<evidence type="ECO:0000256" key="5">
    <source>
        <dbReference type="ARBA" id="ARBA00023136"/>
    </source>
</evidence>
<keyword evidence="5 7" id="KW-0472">Membrane</keyword>
<feature type="compositionally biased region" description="Polar residues" evidence="8">
    <location>
        <begin position="301"/>
        <end position="313"/>
    </location>
</feature>
<dbReference type="EC" id="2.3.1.225" evidence="7"/>
<feature type="compositionally biased region" description="Basic and acidic residues" evidence="8">
    <location>
        <begin position="317"/>
        <end position="328"/>
    </location>
</feature>
<keyword evidence="11" id="KW-1185">Reference proteome</keyword>
<comment type="domain">
    <text evidence="7">The DHHC domain is required for palmitoyltransferase activity.</text>
</comment>
<evidence type="ECO:0000256" key="8">
    <source>
        <dbReference type="SAM" id="MobiDB-lite"/>
    </source>
</evidence>